<comment type="subcellular location">
    <subcellularLocation>
        <location evidence="1">Cell membrane</location>
        <topology evidence="1">Multi-pass membrane protein</topology>
    </subcellularLocation>
</comment>
<dbReference type="Pfam" id="PF03626">
    <property type="entry name" value="COX4_pro"/>
    <property type="match status" value="1"/>
</dbReference>
<evidence type="ECO:0000256" key="2">
    <source>
        <dbReference type="ARBA" id="ARBA00022475"/>
    </source>
</evidence>
<proteinExistence type="predicted"/>
<evidence type="ECO:0000256" key="4">
    <source>
        <dbReference type="ARBA" id="ARBA00022989"/>
    </source>
</evidence>
<accession>A0ABT2WQV7</accession>
<gene>
    <name evidence="7" type="ORF">OEZ49_10820</name>
</gene>
<evidence type="ECO:0000313" key="8">
    <source>
        <dbReference type="Proteomes" id="UP001321014"/>
    </source>
</evidence>
<evidence type="ECO:0000256" key="1">
    <source>
        <dbReference type="ARBA" id="ARBA00004651"/>
    </source>
</evidence>
<feature type="transmembrane region" description="Helical" evidence="6">
    <location>
        <begin position="21"/>
        <end position="39"/>
    </location>
</feature>
<evidence type="ECO:0000256" key="5">
    <source>
        <dbReference type="ARBA" id="ARBA00023136"/>
    </source>
</evidence>
<keyword evidence="2" id="KW-1003">Cell membrane</keyword>
<sequence length="100" mass="10624">METPDPTAKTLRHGRGLNLTTAWLALLALSLASTGATVLPVPQEIVATAVLVLALIKARVILARYLELSTARSWLPGLSIIIACFFGLVLGLFLIYPAAL</sequence>
<keyword evidence="5 6" id="KW-0472">Membrane</keyword>
<comment type="caution">
    <text evidence="7">The sequence shown here is derived from an EMBL/GenBank/DDBJ whole genome shotgun (WGS) entry which is preliminary data.</text>
</comment>
<evidence type="ECO:0000256" key="3">
    <source>
        <dbReference type="ARBA" id="ARBA00022692"/>
    </source>
</evidence>
<keyword evidence="8" id="KW-1185">Reference proteome</keyword>
<feature type="transmembrane region" description="Helical" evidence="6">
    <location>
        <begin position="74"/>
        <end position="96"/>
    </location>
</feature>
<dbReference type="RefSeq" id="WP_263388307.1">
    <property type="nucleotide sequence ID" value="NZ_JAOVQN010000009.1"/>
</dbReference>
<evidence type="ECO:0000256" key="6">
    <source>
        <dbReference type="SAM" id="Phobius"/>
    </source>
</evidence>
<evidence type="ECO:0000313" key="7">
    <source>
        <dbReference type="EMBL" id="MCU9838259.1"/>
    </source>
</evidence>
<keyword evidence="3 6" id="KW-0812">Transmembrane</keyword>
<feature type="transmembrane region" description="Helical" evidence="6">
    <location>
        <begin position="45"/>
        <end position="62"/>
    </location>
</feature>
<keyword evidence="4 6" id="KW-1133">Transmembrane helix</keyword>
<dbReference type="Proteomes" id="UP001321014">
    <property type="component" value="Unassembled WGS sequence"/>
</dbReference>
<reference evidence="7 8" key="1">
    <citation type="submission" date="2022-10" db="EMBL/GenBank/DDBJ databases">
        <title>Ruegeria sp. nov., isolated from ocean surface water.</title>
        <authorList>
            <person name="He W."/>
            <person name="Wang L."/>
            <person name="Zhang D.-F."/>
        </authorList>
    </citation>
    <scope>NUCLEOTIDE SEQUENCE [LARGE SCALE GENOMIC DNA]</scope>
    <source>
        <strain evidence="7 8">WL0004</strain>
    </source>
</reference>
<name>A0ABT2WQV7_9RHOB</name>
<protein>
    <submittedName>
        <fullName evidence="7">Cytochrome C oxidase subunit IV family protein</fullName>
    </submittedName>
</protein>
<dbReference type="EMBL" id="JAOVQN010000009">
    <property type="protein sequence ID" value="MCU9838259.1"/>
    <property type="molecule type" value="Genomic_DNA"/>
</dbReference>
<dbReference type="InterPro" id="IPR005171">
    <property type="entry name" value="Cyt_c_oxidase_su4_prok"/>
</dbReference>
<organism evidence="7 8">
    <name type="scientific">Ruegeria marisflavi</name>
    <dbReference type="NCBI Taxonomy" id="2984152"/>
    <lineage>
        <taxon>Bacteria</taxon>
        <taxon>Pseudomonadati</taxon>
        <taxon>Pseudomonadota</taxon>
        <taxon>Alphaproteobacteria</taxon>
        <taxon>Rhodobacterales</taxon>
        <taxon>Roseobacteraceae</taxon>
        <taxon>Ruegeria</taxon>
    </lineage>
</organism>